<evidence type="ECO:0000313" key="2">
    <source>
        <dbReference type="EMBL" id="EMD24976.1"/>
    </source>
</evidence>
<dbReference type="Pfam" id="PF17765">
    <property type="entry name" value="MLTR_LBD"/>
    <property type="match status" value="1"/>
</dbReference>
<dbReference type="EMBL" id="ANMG01000051">
    <property type="protein sequence ID" value="EMD24976.1"/>
    <property type="molecule type" value="Genomic_DNA"/>
</dbReference>
<dbReference type="AlphaFoldDB" id="M2QE18"/>
<dbReference type="PANTHER" id="PTHR35010:SF2">
    <property type="entry name" value="BLL4672 PROTEIN"/>
    <property type="match status" value="1"/>
</dbReference>
<comment type="caution">
    <text evidence="2">The sequence shown here is derived from an EMBL/GenBank/DDBJ whole genome shotgun (WGS) entry which is preliminary data.</text>
</comment>
<dbReference type="Proteomes" id="UP000014137">
    <property type="component" value="Unassembled WGS sequence"/>
</dbReference>
<accession>M2QE18</accession>
<protein>
    <submittedName>
        <fullName evidence="2">Putative DNA-binding protein</fullName>
    </submittedName>
</protein>
<reference evidence="2 3" key="1">
    <citation type="submission" date="2012-10" db="EMBL/GenBank/DDBJ databases">
        <title>Genome assembly of Amycolatopsis azurea DSM 43854.</title>
        <authorList>
            <person name="Khatri I."/>
            <person name="Kaur I."/>
            <person name="Subramanian S."/>
            <person name="Mayilraj S."/>
        </authorList>
    </citation>
    <scope>NUCLEOTIDE SEQUENCE [LARGE SCALE GENOMIC DNA]</scope>
    <source>
        <strain evidence="2 3">DSM 43854</strain>
    </source>
</reference>
<name>M2QE18_9PSEU</name>
<dbReference type="Gene3D" id="3.30.450.180">
    <property type="match status" value="1"/>
</dbReference>
<dbReference type="InterPro" id="IPR010982">
    <property type="entry name" value="Lambda_DNA-bd_dom_sf"/>
</dbReference>
<dbReference type="InterPro" id="IPR001387">
    <property type="entry name" value="Cro/C1-type_HTH"/>
</dbReference>
<dbReference type="Pfam" id="PF13560">
    <property type="entry name" value="HTH_31"/>
    <property type="match status" value="1"/>
</dbReference>
<dbReference type="PANTHER" id="PTHR35010">
    <property type="entry name" value="BLL4672 PROTEIN-RELATED"/>
    <property type="match status" value="1"/>
</dbReference>
<gene>
    <name evidence="2" type="ORF">C791_5325</name>
</gene>
<evidence type="ECO:0000259" key="1">
    <source>
        <dbReference type="SMART" id="SM00530"/>
    </source>
</evidence>
<keyword evidence="2" id="KW-0238">DNA-binding</keyword>
<proteinExistence type="predicted"/>
<dbReference type="GO" id="GO:0003677">
    <property type="term" value="F:DNA binding"/>
    <property type="evidence" value="ECO:0007669"/>
    <property type="project" value="UniProtKB-KW"/>
</dbReference>
<dbReference type="SMART" id="SM00530">
    <property type="entry name" value="HTH_XRE"/>
    <property type="match status" value="1"/>
</dbReference>
<sequence>MCLSWYHHYLVTGFELCEPGEVTMTVDSRVADVRRHELAAFLRSRRERITPDQVGLPISGRRRTPGLRREEVAQLAGVGVTWYTWLEQGRDINASEQVLDAISRTLRLDPHEHTHLFTLAGAPEPPLEKDCKLLSDNVHRMMAKLEPFPVCVRNARCDILAYNRAYDWLMGGLDDIPFEDRNTLIQCLTNPEWRRRLPDWELNIPRVVAGFRAAMAEHLAEPAWKNLVKRLRQESDLFERMWKEHDVSGERIVLKRYLHPDVGLLRFEFSYLYLGRRSEISLATLTPADEETAAKLPSSF</sequence>
<dbReference type="SUPFAM" id="SSF47413">
    <property type="entry name" value="lambda repressor-like DNA-binding domains"/>
    <property type="match status" value="1"/>
</dbReference>
<dbReference type="Gene3D" id="1.10.260.40">
    <property type="entry name" value="lambda repressor-like DNA-binding domains"/>
    <property type="match status" value="1"/>
</dbReference>
<dbReference type="InterPro" id="IPR041413">
    <property type="entry name" value="MLTR_LBD"/>
</dbReference>
<dbReference type="CDD" id="cd00093">
    <property type="entry name" value="HTH_XRE"/>
    <property type="match status" value="1"/>
</dbReference>
<organism evidence="2 3">
    <name type="scientific">Amycolatopsis azurea DSM 43854</name>
    <dbReference type="NCBI Taxonomy" id="1238180"/>
    <lineage>
        <taxon>Bacteria</taxon>
        <taxon>Bacillati</taxon>
        <taxon>Actinomycetota</taxon>
        <taxon>Actinomycetes</taxon>
        <taxon>Pseudonocardiales</taxon>
        <taxon>Pseudonocardiaceae</taxon>
        <taxon>Amycolatopsis</taxon>
    </lineage>
</organism>
<feature type="domain" description="HTH cro/C1-type" evidence="1">
    <location>
        <begin position="41"/>
        <end position="113"/>
    </location>
</feature>
<dbReference type="PATRIC" id="fig|1238180.3.peg.5240"/>
<evidence type="ECO:0000313" key="3">
    <source>
        <dbReference type="Proteomes" id="UP000014137"/>
    </source>
</evidence>